<organism evidence="2 3">
    <name type="scientific">Circinella minor</name>
    <dbReference type="NCBI Taxonomy" id="1195481"/>
    <lineage>
        <taxon>Eukaryota</taxon>
        <taxon>Fungi</taxon>
        <taxon>Fungi incertae sedis</taxon>
        <taxon>Mucoromycota</taxon>
        <taxon>Mucoromycotina</taxon>
        <taxon>Mucoromycetes</taxon>
        <taxon>Mucorales</taxon>
        <taxon>Lichtheimiaceae</taxon>
        <taxon>Circinella</taxon>
    </lineage>
</organism>
<dbReference type="Proteomes" id="UP000646827">
    <property type="component" value="Unassembled WGS sequence"/>
</dbReference>
<keyword evidence="1" id="KW-0732">Signal</keyword>
<reference evidence="2 3" key="1">
    <citation type="submission" date="2020-12" db="EMBL/GenBank/DDBJ databases">
        <title>Metabolic potential, ecology and presence of endohyphal bacteria is reflected in genomic diversity of Mucoromycotina.</title>
        <authorList>
            <person name="Muszewska A."/>
            <person name="Okrasinska A."/>
            <person name="Steczkiewicz K."/>
            <person name="Drgas O."/>
            <person name="Orlowska M."/>
            <person name="Perlinska-Lenart U."/>
            <person name="Aleksandrzak-Piekarczyk T."/>
            <person name="Szatraj K."/>
            <person name="Zielenkiewicz U."/>
            <person name="Pilsyk S."/>
            <person name="Malc E."/>
            <person name="Mieczkowski P."/>
            <person name="Kruszewska J.S."/>
            <person name="Biernat P."/>
            <person name="Pawlowska J."/>
        </authorList>
    </citation>
    <scope>NUCLEOTIDE SEQUENCE [LARGE SCALE GENOMIC DNA]</scope>
    <source>
        <strain evidence="2 3">CBS 142.35</strain>
    </source>
</reference>
<proteinExistence type="predicted"/>
<gene>
    <name evidence="2" type="ORF">INT45_012037</name>
</gene>
<evidence type="ECO:0000313" key="3">
    <source>
        <dbReference type="Proteomes" id="UP000646827"/>
    </source>
</evidence>
<dbReference type="OrthoDB" id="5985073at2759"/>
<feature type="chain" id="PRO_5034471999" evidence="1">
    <location>
        <begin position="30"/>
        <end position="235"/>
    </location>
</feature>
<dbReference type="AlphaFoldDB" id="A0A8H7SH50"/>
<dbReference type="EMBL" id="JAEPRB010000003">
    <property type="protein sequence ID" value="KAG2228013.1"/>
    <property type="molecule type" value="Genomic_DNA"/>
</dbReference>
<name>A0A8H7SH50_9FUNG</name>
<comment type="caution">
    <text evidence="2">The sequence shown here is derived from an EMBL/GenBank/DDBJ whole genome shotgun (WGS) entry which is preliminary data.</text>
</comment>
<protein>
    <submittedName>
        <fullName evidence="2">Uncharacterized protein</fullName>
    </submittedName>
</protein>
<evidence type="ECO:0000256" key="1">
    <source>
        <dbReference type="SAM" id="SignalP"/>
    </source>
</evidence>
<accession>A0A8H7SH50</accession>
<keyword evidence="3" id="KW-1185">Reference proteome</keyword>
<feature type="signal peptide" evidence="1">
    <location>
        <begin position="1"/>
        <end position="29"/>
    </location>
</feature>
<evidence type="ECO:0000313" key="2">
    <source>
        <dbReference type="EMBL" id="KAG2228013.1"/>
    </source>
</evidence>
<sequence length="235" mass="26019">MMSNHHSILFFTTILISLMLVIMSSSSSAAPIVERRGISSCYKKGNSKLTMYWIPKEGDKDMTNDGKSVTLSGRKNKSLKASNGKSIAKVSSVTYDKFQMEGTGLLKSGVMVNLGESNNVFMKLNRKKTPYGLGDNGNALEPYVSVASNDLKRGTKLYIKELDGLKLPDGGTHNGCVRVDDKGWSFSGCQLDWFVLRYTSYKTLVDKVGDEITAVEKNCKIKNYATKQTQRWAVL</sequence>
<dbReference type="CDD" id="cd22785">
    <property type="entry name" value="DPBB_MltA-like"/>
    <property type="match status" value="1"/>
</dbReference>